<protein>
    <recommendedName>
        <fullName evidence="4">Secreted protein</fullName>
    </recommendedName>
</protein>
<proteinExistence type="predicted"/>
<name>A0A8H4XIS7_9HYPO</name>
<dbReference type="AlphaFoldDB" id="A0A8H4XIS7"/>
<organism evidence="2 3">
    <name type="scientific">Fusarium zealandicum</name>
    <dbReference type="NCBI Taxonomy" id="1053134"/>
    <lineage>
        <taxon>Eukaryota</taxon>
        <taxon>Fungi</taxon>
        <taxon>Dikarya</taxon>
        <taxon>Ascomycota</taxon>
        <taxon>Pezizomycotina</taxon>
        <taxon>Sordariomycetes</taxon>
        <taxon>Hypocreomycetidae</taxon>
        <taxon>Hypocreales</taxon>
        <taxon>Nectriaceae</taxon>
        <taxon>Fusarium</taxon>
        <taxon>Fusarium staphyleae species complex</taxon>
    </lineage>
</organism>
<comment type="caution">
    <text evidence="2">The sequence shown here is derived from an EMBL/GenBank/DDBJ whole genome shotgun (WGS) entry which is preliminary data.</text>
</comment>
<dbReference type="EMBL" id="JABEYC010000609">
    <property type="protein sequence ID" value="KAF4975741.1"/>
    <property type="molecule type" value="Genomic_DNA"/>
</dbReference>
<feature type="signal peptide" evidence="1">
    <location>
        <begin position="1"/>
        <end position="18"/>
    </location>
</feature>
<evidence type="ECO:0000313" key="2">
    <source>
        <dbReference type="EMBL" id="KAF4975741.1"/>
    </source>
</evidence>
<gene>
    <name evidence="2" type="ORF">FZEAL_7518</name>
</gene>
<keyword evidence="1" id="KW-0732">Signal</keyword>
<reference evidence="2" key="2">
    <citation type="submission" date="2020-05" db="EMBL/GenBank/DDBJ databases">
        <authorList>
            <person name="Kim H.-S."/>
            <person name="Proctor R.H."/>
            <person name="Brown D.W."/>
        </authorList>
    </citation>
    <scope>NUCLEOTIDE SEQUENCE</scope>
    <source>
        <strain evidence="2">NRRL 22465</strain>
    </source>
</reference>
<evidence type="ECO:0008006" key="4">
    <source>
        <dbReference type="Google" id="ProtNLM"/>
    </source>
</evidence>
<reference evidence="2" key="1">
    <citation type="journal article" date="2020" name="BMC Genomics">
        <title>Correction to: Identification and distribution of gene clusters required for synthesis of sphingolipid metabolism inhibitors in diverse species of the filamentous fungus Fusarium.</title>
        <authorList>
            <person name="Kim H.S."/>
            <person name="Lohmar J.M."/>
            <person name="Busman M."/>
            <person name="Brown D.W."/>
            <person name="Naumann T.A."/>
            <person name="Divon H.H."/>
            <person name="Lysoe E."/>
            <person name="Uhlig S."/>
            <person name="Proctor R.H."/>
        </authorList>
    </citation>
    <scope>NUCLEOTIDE SEQUENCE</scope>
    <source>
        <strain evidence="2">NRRL 22465</strain>
    </source>
</reference>
<feature type="chain" id="PRO_5034179328" description="Secreted protein" evidence="1">
    <location>
        <begin position="19"/>
        <end position="205"/>
    </location>
</feature>
<accession>A0A8H4XIS7</accession>
<dbReference type="OrthoDB" id="4633830at2759"/>
<evidence type="ECO:0000313" key="3">
    <source>
        <dbReference type="Proteomes" id="UP000635477"/>
    </source>
</evidence>
<keyword evidence="3" id="KW-1185">Reference proteome</keyword>
<dbReference type="Proteomes" id="UP000635477">
    <property type="component" value="Unassembled WGS sequence"/>
</dbReference>
<sequence>MFNKITTVLGLLSVPIAADFKVYLGSDQSLSEGGNQLVWAMMLFNNPPSCKDADRQPSMLNNPHNDATMGGWACDGCDETNHLLDWPIDRLELPHRMKYSEEVDGPLSKQAPFKSTGCHILRPGGIMVFDSSNRHFYLAIYWTDATNSYELRDESTVWGRCDRWKKEDKPQHVECYVLFRYIEYDHYFTCYTDLTLARGIKDGEN</sequence>
<evidence type="ECO:0000256" key="1">
    <source>
        <dbReference type="SAM" id="SignalP"/>
    </source>
</evidence>